<reference evidence="5 6" key="1">
    <citation type="submission" date="2021-05" db="EMBL/GenBank/DDBJ databases">
        <title>The draft genome of Geobacter pelophilus DSM 12255.</title>
        <authorList>
            <person name="Xu Z."/>
            <person name="Masuda Y."/>
            <person name="Itoh H."/>
            <person name="Senoo K."/>
        </authorList>
    </citation>
    <scope>NUCLEOTIDE SEQUENCE [LARGE SCALE GENOMIC DNA]</scope>
    <source>
        <strain evidence="5 6">DSM 12255</strain>
    </source>
</reference>
<dbReference type="EMBL" id="JAHCVJ010000001">
    <property type="protein sequence ID" value="MBT0663679.1"/>
    <property type="molecule type" value="Genomic_DNA"/>
</dbReference>
<name>A0AAW4KY71_9BACT</name>
<dbReference type="InterPro" id="IPR003759">
    <property type="entry name" value="Cbl-bd_cap"/>
</dbReference>
<dbReference type="GO" id="GO:0008705">
    <property type="term" value="F:methionine synthase activity"/>
    <property type="evidence" value="ECO:0007669"/>
    <property type="project" value="TreeGrafter"/>
</dbReference>
<evidence type="ECO:0000259" key="3">
    <source>
        <dbReference type="PROSITE" id="PS51332"/>
    </source>
</evidence>
<gene>
    <name evidence="5" type="ORF">KI809_05125</name>
</gene>
<dbReference type="Pfam" id="PF02607">
    <property type="entry name" value="B12-binding_2"/>
    <property type="match status" value="1"/>
</dbReference>
<dbReference type="GO" id="GO:0046653">
    <property type="term" value="P:tetrahydrofolate metabolic process"/>
    <property type="evidence" value="ECO:0007669"/>
    <property type="project" value="TreeGrafter"/>
</dbReference>
<keyword evidence="2" id="KW-0170">Cobalt</keyword>
<evidence type="ECO:0000313" key="5">
    <source>
        <dbReference type="EMBL" id="MBT0663679.1"/>
    </source>
</evidence>
<evidence type="ECO:0000256" key="2">
    <source>
        <dbReference type="ARBA" id="ARBA00023285"/>
    </source>
</evidence>
<dbReference type="InterPro" id="IPR050554">
    <property type="entry name" value="Met_Synthase/Corrinoid"/>
</dbReference>
<organism evidence="5 6">
    <name type="scientific">Geoanaerobacter pelophilus</name>
    <dbReference type="NCBI Taxonomy" id="60036"/>
    <lineage>
        <taxon>Bacteria</taxon>
        <taxon>Pseudomonadati</taxon>
        <taxon>Thermodesulfobacteriota</taxon>
        <taxon>Desulfuromonadia</taxon>
        <taxon>Geobacterales</taxon>
        <taxon>Geobacteraceae</taxon>
        <taxon>Geoanaerobacter</taxon>
    </lineage>
</organism>
<dbReference type="InterPro" id="IPR006158">
    <property type="entry name" value="Cobalamin-bd"/>
</dbReference>
<evidence type="ECO:0000259" key="4">
    <source>
        <dbReference type="PROSITE" id="PS51337"/>
    </source>
</evidence>
<accession>A0AAW4KY71</accession>
<dbReference type="SUPFAM" id="SSF52242">
    <property type="entry name" value="Cobalamin (vitamin B12)-binding domain"/>
    <property type="match status" value="1"/>
</dbReference>
<dbReference type="PANTHER" id="PTHR45833">
    <property type="entry name" value="METHIONINE SYNTHASE"/>
    <property type="match status" value="1"/>
</dbReference>
<dbReference type="PROSITE" id="PS51332">
    <property type="entry name" value="B12_BINDING"/>
    <property type="match status" value="1"/>
</dbReference>
<dbReference type="SUPFAM" id="SSF47644">
    <property type="entry name" value="Methionine synthase domain"/>
    <property type="match status" value="1"/>
</dbReference>
<sequence length="223" mass="24064">MKPHEWSEQLLDAMINADRSGAAELIGNALANGIEPQQVIAEVLDPAIVRLGHLWEKETMSLAQNFVASKIAEDTLLRCVPDKTDSLCTKGAIVLGNIEDDFHSLGRKAVGLFLSAAGWDVYDLGNDVPAEELLEKAIEVNACAIGASAMMQTTALNIRKLRQLIDERGLTDRIKLAVGGAVFNWRPELVSEVGGDGTANNAVGADELFMRLQAEVMNRQGTP</sequence>
<dbReference type="GO" id="GO:0031419">
    <property type="term" value="F:cobalamin binding"/>
    <property type="evidence" value="ECO:0007669"/>
    <property type="project" value="InterPro"/>
</dbReference>
<dbReference type="GO" id="GO:0046872">
    <property type="term" value="F:metal ion binding"/>
    <property type="evidence" value="ECO:0007669"/>
    <property type="project" value="UniProtKB-KW"/>
</dbReference>
<dbReference type="Pfam" id="PF02310">
    <property type="entry name" value="B12-binding"/>
    <property type="match status" value="1"/>
</dbReference>
<dbReference type="RefSeq" id="WP_214170399.1">
    <property type="nucleotide sequence ID" value="NZ_JAHCVJ010000001.1"/>
</dbReference>
<feature type="domain" description="B12-binding N-terminal" evidence="4">
    <location>
        <begin position="1"/>
        <end position="91"/>
    </location>
</feature>
<dbReference type="Proteomes" id="UP000811899">
    <property type="component" value="Unassembled WGS sequence"/>
</dbReference>
<dbReference type="Gene3D" id="1.10.1240.10">
    <property type="entry name" value="Methionine synthase domain"/>
    <property type="match status" value="1"/>
</dbReference>
<dbReference type="GO" id="GO:0050667">
    <property type="term" value="P:homocysteine metabolic process"/>
    <property type="evidence" value="ECO:0007669"/>
    <property type="project" value="TreeGrafter"/>
</dbReference>
<dbReference type="GO" id="GO:0005829">
    <property type="term" value="C:cytosol"/>
    <property type="evidence" value="ECO:0007669"/>
    <property type="project" value="TreeGrafter"/>
</dbReference>
<protein>
    <submittedName>
        <fullName evidence="5">Cobalamin-dependent protein</fullName>
    </submittedName>
</protein>
<evidence type="ECO:0000313" key="6">
    <source>
        <dbReference type="Proteomes" id="UP000811899"/>
    </source>
</evidence>
<feature type="domain" description="B12-binding" evidence="3">
    <location>
        <begin position="90"/>
        <end position="219"/>
    </location>
</feature>
<evidence type="ECO:0000256" key="1">
    <source>
        <dbReference type="ARBA" id="ARBA00022723"/>
    </source>
</evidence>
<comment type="caution">
    <text evidence="5">The sequence shown here is derived from an EMBL/GenBank/DDBJ whole genome shotgun (WGS) entry which is preliminary data.</text>
</comment>
<keyword evidence="6" id="KW-1185">Reference proteome</keyword>
<dbReference type="InterPro" id="IPR036594">
    <property type="entry name" value="Meth_synthase_dom"/>
</dbReference>
<dbReference type="PROSITE" id="PS51337">
    <property type="entry name" value="B12_BINDING_NTER"/>
    <property type="match status" value="1"/>
</dbReference>
<dbReference type="Gene3D" id="3.40.50.280">
    <property type="entry name" value="Cobalamin-binding domain"/>
    <property type="match status" value="1"/>
</dbReference>
<keyword evidence="1" id="KW-0479">Metal-binding</keyword>
<dbReference type="AlphaFoldDB" id="A0AAW4KY71"/>
<proteinExistence type="predicted"/>
<dbReference type="PANTHER" id="PTHR45833:SF1">
    <property type="entry name" value="METHIONINE SYNTHASE"/>
    <property type="match status" value="1"/>
</dbReference>
<dbReference type="InterPro" id="IPR036724">
    <property type="entry name" value="Cobalamin-bd_sf"/>
</dbReference>